<dbReference type="Proteomes" id="UP001159364">
    <property type="component" value="Linkage Group LG06"/>
</dbReference>
<dbReference type="PANTHER" id="PTHR35097:SF1">
    <property type="entry name" value="GDSL ESTERASE_LIPASE"/>
    <property type="match status" value="1"/>
</dbReference>
<dbReference type="AlphaFoldDB" id="A0AAV8T612"/>
<sequence>MDPVASAVEKFKRFAKSSQEFINGLVHHRNPIEILKRLQREAFSDLMKLRDRQDKVERMLSFYKISKGSPFQETSTHVRGEVDVMGTILMVGDTDQEHFDALDRAGLRAGILSRLTFETNIREKDTLIAEFVSSQKGSGYSDDFSGNTLSLEKLLYLGSITDWLSAIAVPVGAQFWDFGIATNSSKQRKRLCNYASAGPPLLNEHNGSAVGVSVRKSNIMASMAHSVSVPRMQPRDITHGNCFNSFGQIILQLPVGLKLSLSGLHQVRKSRNPHLNFGALIFPVDFLQHFKASDTSGGPSVPTLGINTHERVSTGSISLKLEKNFDEYTGIDGWIEMKNCNYRQVQWAVNVFDESEDEFGWGLSLSGMTETPNRLSRIQAETYLKLNISKKFNLKPGVTYAIDGNAILFGLTLQSHWTF</sequence>
<reference evidence="1 2" key="1">
    <citation type="submission" date="2021-09" db="EMBL/GenBank/DDBJ databases">
        <title>Genomic insights and catalytic innovation underlie evolution of tropane alkaloids biosynthesis.</title>
        <authorList>
            <person name="Wang Y.-J."/>
            <person name="Tian T."/>
            <person name="Huang J.-P."/>
            <person name="Huang S.-X."/>
        </authorList>
    </citation>
    <scope>NUCLEOTIDE SEQUENCE [LARGE SCALE GENOMIC DNA]</scope>
    <source>
        <strain evidence="1">KIB-2018</strain>
        <tissue evidence="1">Leaf</tissue>
    </source>
</reference>
<name>A0AAV8T612_9ROSI</name>
<dbReference type="EMBL" id="JAIWQS010000006">
    <property type="protein sequence ID" value="KAJ8762222.1"/>
    <property type="molecule type" value="Genomic_DNA"/>
</dbReference>
<evidence type="ECO:0000313" key="2">
    <source>
        <dbReference type="Proteomes" id="UP001159364"/>
    </source>
</evidence>
<dbReference type="PANTHER" id="PTHR35097">
    <property type="entry name" value="GDSL ESTERASE/LIPASE"/>
    <property type="match status" value="1"/>
</dbReference>
<proteinExistence type="predicted"/>
<organism evidence="1 2">
    <name type="scientific">Erythroxylum novogranatense</name>
    <dbReference type="NCBI Taxonomy" id="1862640"/>
    <lineage>
        <taxon>Eukaryota</taxon>
        <taxon>Viridiplantae</taxon>
        <taxon>Streptophyta</taxon>
        <taxon>Embryophyta</taxon>
        <taxon>Tracheophyta</taxon>
        <taxon>Spermatophyta</taxon>
        <taxon>Magnoliopsida</taxon>
        <taxon>eudicotyledons</taxon>
        <taxon>Gunneridae</taxon>
        <taxon>Pentapetalae</taxon>
        <taxon>rosids</taxon>
        <taxon>fabids</taxon>
        <taxon>Malpighiales</taxon>
        <taxon>Erythroxylaceae</taxon>
        <taxon>Erythroxylum</taxon>
    </lineage>
</organism>
<protein>
    <submittedName>
        <fullName evidence="1">Uncharacterized protein</fullName>
    </submittedName>
</protein>
<gene>
    <name evidence="1" type="ORF">K2173_007378</name>
</gene>
<comment type="caution">
    <text evidence="1">The sequence shown here is derived from an EMBL/GenBank/DDBJ whole genome shotgun (WGS) entry which is preliminary data.</text>
</comment>
<keyword evidence="2" id="KW-1185">Reference proteome</keyword>
<accession>A0AAV8T612</accession>
<evidence type="ECO:0000313" key="1">
    <source>
        <dbReference type="EMBL" id="KAJ8762222.1"/>
    </source>
</evidence>